<sequence length="472" mass="53549">MTHNIIGKPISSGKYEMNLDIIPEETLVWKAYSLNGNSNVSFSGNNVNVSLPELNGVHTIQVFGNNSVGTMFESEVRYFTLNYPIKLDSPFNTTYYNSNHTLDLNISASTWSYFSDFEYSLSKTQRKDITTFNSTIEYVPYGKRTIEVFGKDSYGDEYSSGLINFEIALERQTPSQPDCFTFTNGTLLEPYGDLKYIDGNYSILTANEIPTGSGSWSATFIPNGDVETQWNDGGGTPHYLHVDDDPDNPDGNWVSESATSGLYERYDFEDHAIGTGIITKVKVRVDMVIGSTGTPQINLYFDGEYQGWINLLSGVHDYTWDSGILSDQTDVNNLQVRFKSDCIGFLKFNVINAIEVSVYEEDTAYELDVQVDLQIDDEYCYFPNSISYSFKTNVSQTIDFDIWNWDTESWIEIESVNNFATFDYDLFILDLGSDYVNSTNGVRLRFQSLATPTSFQLEIDQLRLDYYYVNPS</sequence>
<organism evidence="1">
    <name type="scientific">marine sediment metagenome</name>
    <dbReference type="NCBI Taxonomy" id="412755"/>
    <lineage>
        <taxon>unclassified sequences</taxon>
        <taxon>metagenomes</taxon>
        <taxon>ecological metagenomes</taxon>
    </lineage>
</organism>
<dbReference type="EMBL" id="LAZR01000536">
    <property type="protein sequence ID" value="KKN65048.1"/>
    <property type="molecule type" value="Genomic_DNA"/>
</dbReference>
<evidence type="ECO:0000313" key="1">
    <source>
        <dbReference type="EMBL" id="KKN65048.1"/>
    </source>
</evidence>
<comment type="caution">
    <text evidence="1">The sequence shown here is derived from an EMBL/GenBank/DDBJ whole genome shotgun (WGS) entry which is preliminary data.</text>
</comment>
<protein>
    <submittedName>
        <fullName evidence="1">Uncharacterized protein</fullName>
    </submittedName>
</protein>
<proteinExistence type="predicted"/>
<gene>
    <name evidence="1" type="ORF">LCGC14_0485470</name>
</gene>
<accession>A0A0F9VGW1</accession>
<dbReference type="AlphaFoldDB" id="A0A0F9VGW1"/>
<name>A0A0F9VGW1_9ZZZZ</name>
<reference evidence="1" key="1">
    <citation type="journal article" date="2015" name="Nature">
        <title>Complex archaea that bridge the gap between prokaryotes and eukaryotes.</title>
        <authorList>
            <person name="Spang A."/>
            <person name="Saw J.H."/>
            <person name="Jorgensen S.L."/>
            <person name="Zaremba-Niedzwiedzka K."/>
            <person name="Martijn J."/>
            <person name="Lind A.E."/>
            <person name="van Eijk R."/>
            <person name="Schleper C."/>
            <person name="Guy L."/>
            <person name="Ettema T.J."/>
        </authorList>
    </citation>
    <scope>NUCLEOTIDE SEQUENCE</scope>
</reference>